<protein>
    <submittedName>
        <fullName evidence="1">Uncharacterized protein</fullName>
    </submittedName>
</protein>
<gene>
    <name evidence="1" type="ORF">E2C01_063620</name>
</gene>
<evidence type="ECO:0000313" key="2">
    <source>
        <dbReference type="Proteomes" id="UP000324222"/>
    </source>
</evidence>
<organism evidence="1 2">
    <name type="scientific">Portunus trituberculatus</name>
    <name type="common">Swimming crab</name>
    <name type="synonym">Neptunus trituberculatus</name>
    <dbReference type="NCBI Taxonomy" id="210409"/>
    <lineage>
        <taxon>Eukaryota</taxon>
        <taxon>Metazoa</taxon>
        <taxon>Ecdysozoa</taxon>
        <taxon>Arthropoda</taxon>
        <taxon>Crustacea</taxon>
        <taxon>Multicrustacea</taxon>
        <taxon>Malacostraca</taxon>
        <taxon>Eumalacostraca</taxon>
        <taxon>Eucarida</taxon>
        <taxon>Decapoda</taxon>
        <taxon>Pleocyemata</taxon>
        <taxon>Brachyura</taxon>
        <taxon>Eubrachyura</taxon>
        <taxon>Portunoidea</taxon>
        <taxon>Portunidae</taxon>
        <taxon>Portuninae</taxon>
        <taxon>Portunus</taxon>
    </lineage>
</organism>
<dbReference type="AlphaFoldDB" id="A0A5B7HJH7"/>
<evidence type="ECO:0000313" key="1">
    <source>
        <dbReference type="EMBL" id="MPC69397.1"/>
    </source>
</evidence>
<accession>A0A5B7HJH7</accession>
<proteinExistence type="predicted"/>
<reference evidence="1 2" key="1">
    <citation type="submission" date="2019-05" db="EMBL/GenBank/DDBJ databases">
        <title>Another draft genome of Portunus trituberculatus and its Hox gene families provides insights of decapod evolution.</title>
        <authorList>
            <person name="Jeong J.-H."/>
            <person name="Song I."/>
            <person name="Kim S."/>
            <person name="Choi T."/>
            <person name="Kim D."/>
            <person name="Ryu S."/>
            <person name="Kim W."/>
        </authorList>
    </citation>
    <scope>NUCLEOTIDE SEQUENCE [LARGE SCALE GENOMIC DNA]</scope>
    <source>
        <tissue evidence="1">Muscle</tissue>
    </source>
</reference>
<keyword evidence="2" id="KW-1185">Reference proteome</keyword>
<sequence length="98" mass="10770">MERAGTAATHPSTHPPTFPPACLACLSVPRRLSWNAGPRFARPPVGTLEEYMWEALFSFRPISGTGNSICSGTHISAHVITQAHLWCNHLEPGYRVDM</sequence>
<dbReference type="EMBL" id="VSRR010029355">
    <property type="protein sequence ID" value="MPC69397.1"/>
    <property type="molecule type" value="Genomic_DNA"/>
</dbReference>
<dbReference type="Proteomes" id="UP000324222">
    <property type="component" value="Unassembled WGS sequence"/>
</dbReference>
<comment type="caution">
    <text evidence="1">The sequence shown here is derived from an EMBL/GenBank/DDBJ whole genome shotgun (WGS) entry which is preliminary data.</text>
</comment>
<name>A0A5B7HJH7_PORTR</name>